<evidence type="ECO:0000313" key="2">
    <source>
        <dbReference type="Proteomes" id="UP001065298"/>
    </source>
</evidence>
<dbReference type="Proteomes" id="UP001065298">
    <property type="component" value="Chromosome 4"/>
</dbReference>
<proteinExistence type="predicted"/>
<reference evidence="1" key="1">
    <citation type="submission" date="2022-06" db="EMBL/GenBank/DDBJ databases">
        <title>Fusarium solani species complex genomes reveal bases of compartmentalisation and animal pathogenesis.</title>
        <authorList>
            <person name="Tsai I.J."/>
        </authorList>
    </citation>
    <scope>NUCLEOTIDE SEQUENCE</scope>
    <source>
        <strain evidence="1">Fu6.1</strain>
    </source>
</reference>
<keyword evidence="2" id="KW-1185">Reference proteome</keyword>
<name>A0ACC0QY07_9HYPO</name>
<dbReference type="EMBL" id="CM046506">
    <property type="protein sequence ID" value="KAI8670438.1"/>
    <property type="molecule type" value="Genomic_DNA"/>
</dbReference>
<protein>
    <submittedName>
        <fullName evidence="1">Uncharacterized protein</fullName>
    </submittedName>
</protein>
<sequence>MSPLPLWLLGIQAESDATSNVSHLLLSQWRNPSDILSVLLILGPEIVQRAVAQLAGRRVTPVAFSFGWVAYATRALLNTFGDGRLIPEADMANTCVIGAASGHSRSTSAWILGRLLRDEDDRVDREMRQERAHVPPGATERVPKPQPDEAARPEWEALRVTLYTVDENPPLPHGVPVLDRVWYSGVVVIAIQIAIAIIPWAVEGDWSAFLITAAGNILALTGASMPQWCQEKWACPKPPQGGSTVSITQGNGSRHAVVILGCKGVGLDLEILALGTRTARPSNFTRLASTILALLWIMLLITVSGLDGGNSWYLLGIGLLGSIQNMHAAGASRRPSALGIHLIHKETIRANRVASVLREVEEKYPTVGTSLLAVFFPGSLRAKGDDLVFWRKAIAARTAPNKFGSRVDEFPTQECGPEMRRVASYHQGPSDTRAV</sequence>
<comment type="caution">
    <text evidence="1">The sequence shown here is derived from an EMBL/GenBank/DDBJ whole genome shotgun (WGS) entry which is preliminary data.</text>
</comment>
<organism evidence="1 2">
    <name type="scientific">Fusarium keratoplasticum</name>
    <dbReference type="NCBI Taxonomy" id="1328300"/>
    <lineage>
        <taxon>Eukaryota</taxon>
        <taxon>Fungi</taxon>
        <taxon>Dikarya</taxon>
        <taxon>Ascomycota</taxon>
        <taxon>Pezizomycotina</taxon>
        <taxon>Sordariomycetes</taxon>
        <taxon>Hypocreomycetidae</taxon>
        <taxon>Hypocreales</taxon>
        <taxon>Nectriaceae</taxon>
        <taxon>Fusarium</taxon>
        <taxon>Fusarium solani species complex</taxon>
    </lineage>
</organism>
<gene>
    <name evidence="1" type="ORF">NCS57_00515000</name>
</gene>
<evidence type="ECO:0000313" key="1">
    <source>
        <dbReference type="EMBL" id="KAI8670438.1"/>
    </source>
</evidence>
<accession>A0ACC0QY07</accession>